<name>A0A1H8UK50_9EURY</name>
<keyword evidence="5" id="KW-1185">Reference proteome</keyword>
<accession>A0A1H8UK50</accession>
<protein>
    <submittedName>
        <fullName evidence="4">HTH DNA binding domain-containing protein</fullName>
    </submittedName>
</protein>
<evidence type="ECO:0000256" key="1">
    <source>
        <dbReference type="ARBA" id="ARBA00023015"/>
    </source>
</evidence>
<feature type="domain" description="HTH bat-type" evidence="3">
    <location>
        <begin position="101"/>
        <end position="152"/>
    </location>
</feature>
<dbReference type="EMBL" id="FODV01000011">
    <property type="protein sequence ID" value="SEP03466.1"/>
    <property type="molecule type" value="Genomic_DNA"/>
</dbReference>
<dbReference type="InterPro" id="IPR007050">
    <property type="entry name" value="HTH_bacterioopsin"/>
</dbReference>
<reference evidence="5" key="1">
    <citation type="submission" date="2016-10" db="EMBL/GenBank/DDBJ databases">
        <authorList>
            <person name="Varghese N."/>
            <person name="Submissions S."/>
        </authorList>
    </citation>
    <scope>NUCLEOTIDE SEQUENCE [LARGE SCALE GENOMIC DNA]</scope>
    <source>
        <strain evidence="5">CGMCC 1.10121</strain>
    </source>
</reference>
<dbReference type="PANTHER" id="PTHR34236">
    <property type="entry name" value="DIMETHYL SULFOXIDE REDUCTASE TRANSCRIPTIONAL ACTIVATOR"/>
    <property type="match status" value="1"/>
</dbReference>
<dbReference type="Pfam" id="PF04967">
    <property type="entry name" value="HTH_10"/>
    <property type="match status" value="1"/>
</dbReference>
<evidence type="ECO:0000313" key="4">
    <source>
        <dbReference type="EMBL" id="SEP03466.1"/>
    </source>
</evidence>
<gene>
    <name evidence="4" type="ORF">SAMN04487948_11193</name>
</gene>
<evidence type="ECO:0000259" key="3">
    <source>
        <dbReference type="Pfam" id="PF04967"/>
    </source>
</evidence>
<keyword evidence="2" id="KW-0804">Transcription</keyword>
<dbReference type="PANTHER" id="PTHR34236:SF1">
    <property type="entry name" value="DIMETHYL SULFOXIDE REDUCTASE TRANSCRIPTIONAL ACTIVATOR"/>
    <property type="match status" value="1"/>
</dbReference>
<proteinExistence type="predicted"/>
<organism evidence="4 5">
    <name type="scientific">Halogranum amylolyticum</name>
    <dbReference type="NCBI Taxonomy" id="660520"/>
    <lineage>
        <taxon>Archaea</taxon>
        <taxon>Methanobacteriati</taxon>
        <taxon>Methanobacteriota</taxon>
        <taxon>Stenosarchaea group</taxon>
        <taxon>Halobacteria</taxon>
        <taxon>Halobacteriales</taxon>
        <taxon>Haloferacaceae</taxon>
    </lineage>
</organism>
<keyword evidence="1" id="KW-0805">Transcription regulation</keyword>
<dbReference type="Proteomes" id="UP000199126">
    <property type="component" value="Unassembled WGS sequence"/>
</dbReference>
<evidence type="ECO:0000256" key="2">
    <source>
        <dbReference type="ARBA" id="ARBA00023163"/>
    </source>
</evidence>
<evidence type="ECO:0000313" key="5">
    <source>
        <dbReference type="Proteomes" id="UP000199126"/>
    </source>
</evidence>
<dbReference type="SUPFAM" id="SSF88659">
    <property type="entry name" value="Sigma3 and sigma4 domains of RNA polymerase sigma factors"/>
    <property type="match status" value="1"/>
</dbReference>
<sequence>MSILSDTERHEDITSLELLWKEEDEALLQVETTNPVLLDPVWEIGVPLQTPFEVVNGTARWELTTSSTRLSALGEQLEASGIQFELEYVRRIGDSDAESILTDRQQQVFLAAVEQGYYETPRRATLTDVAESMDISKATASDILHRAEGRIVDWFVTTAVQ</sequence>
<dbReference type="AlphaFoldDB" id="A0A1H8UK50"/>
<dbReference type="InterPro" id="IPR013324">
    <property type="entry name" value="RNA_pol_sigma_r3/r4-like"/>
</dbReference>